<organism evidence="2 3">
    <name type="scientific">Portunus trituberculatus</name>
    <name type="common">Swimming crab</name>
    <name type="synonym">Neptunus trituberculatus</name>
    <dbReference type="NCBI Taxonomy" id="210409"/>
    <lineage>
        <taxon>Eukaryota</taxon>
        <taxon>Metazoa</taxon>
        <taxon>Ecdysozoa</taxon>
        <taxon>Arthropoda</taxon>
        <taxon>Crustacea</taxon>
        <taxon>Multicrustacea</taxon>
        <taxon>Malacostraca</taxon>
        <taxon>Eumalacostraca</taxon>
        <taxon>Eucarida</taxon>
        <taxon>Decapoda</taxon>
        <taxon>Pleocyemata</taxon>
        <taxon>Brachyura</taxon>
        <taxon>Eubrachyura</taxon>
        <taxon>Portunoidea</taxon>
        <taxon>Portunidae</taxon>
        <taxon>Portuninae</taxon>
        <taxon>Portunus</taxon>
    </lineage>
</organism>
<sequence>MIIRPVGGGVQGIWHTTPPSPNPPNPHQTSLPPHPLASIWHCLAHLALDGGGGDRWAAGAGYVFTSKKDDNNNNNNNNNKQQVQQ</sequence>
<gene>
    <name evidence="2" type="ORF">E2C01_074326</name>
</gene>
<evidence type="ECO:0000313" key="3">
    <source>
        <dbReference type="Proteomes" id="UP000324222"/>
    </source>
</evidence>
<reference evidence="2 3" key="1">
    <citation type="submission" date="2019-05" db="EMBL/GenBank/DDBJ databases">
        <title>Another draft genome of Portunus trituberculatus and its Hox gene families provides insights of decapod evolution.</title>
        <authorList>
            <person name="Jeong J.-H."/>
            <person name="Song I."/>
            <person name="Kim S."/>
            <person name="Choi T."/>
            <person name="Kim D."/>
            <person name="Ryu S."/>
            <person name="Kim W."/>
        </authorList>
    </citation>
    <scope>NUCLEOTIDE SEQUENCE [LARGE SCALE GENOMIC DNA]</scope>
    <source>
        <tissue evidence="2">Muscle</tissue>
    </source>
</reference>
<dbReference type="Proteomes" id="UP000324222">
    <property type="component" value="Unassembled WGS sequence"/>
</dbReference>
<evidence type="ECO:0000313" key="2">
    <source>
        <dbReference type="EMBL" id="MPC79780.1"/>
    </source>
</evidence>
<evidence type="ECO:0000256" key="1">
    <source>
        <dbReference type="SAM" id="MobiDB-lite"/>
    </source>
</evidence>
<dbReference type="EMBL" id="VSRR010052059">
    <property type="protein sequence ID" value="MPC79780.1"/>
    <property type="molecule type" value="Genomic_DNA"/>
</dbReference>
<feature type="region of interest" description="Disordered" evidence="1">
    <location>
        <begin position="1"/>
        <end position="33"/>
    </location>
</feature>
<dbReference type="AlphaFoldDB" id="A0A5B7I5E3"/>
<feature type="region of interest" description="Disordered" evidence="1">
    <location>
        <begin position="65"/>
        <end position="85"/>
    </location>
</feature>
<proteinExistence type="predicted"/>
<keyword evidence="3" id="KW-1185">Reference proteome</keyword>
<feature type="compositionally biased region" description="Gly residues" evidence="1">
    <location>
        <begin position="1"/>
        <end position="11"/>
    </location>
</feature>
<accession>A0A5B7I5E3</accession>
<name>A0A5B7I5E3_PORTR</name>
<protein>
    <submittedName>
        <fullName evidence="2">Uncharacterized protein</fullName>
    </submittedName>
</protein>
<comment type="caution">
    <text evidence="2">The sequence shown here is derived from an EMBL/GenBank/DDBJ whole genome shotgun (WGS) entry which is preliminary data.</text>
</comment>